<evidence type="ECO:0000256" key="6">
    <source>
        <dbReference type="ARBA" id="ARBA00022840"/>
    </source>
</evidence>
<evidence type="ECO:0000313" key="11">
    <source>
        <dbReference type="EMBL" id="GFZ80014.1"/>
    </source>
</evidence>
<gene>
    <name evidence="11" type="ORF">GCM10010978_21540</name>
</gene>
<dbReference type="GO" id="GO:0004715">
    <property type="term" value="F:non-membrane spanning protein tyrosine kinase activity"/>
    <property type="evidence" value="ECO:0007669"/>
    <property type="project" value="UniProtKB-EC"/>
</dbReference>
<dbReference type="PANTHER" id="PTHR32309:SF13">
    <property type="entry name" value="FERRIC ENTEROBACTIN TRANSPORT PROTEIN FEPE"/>
    <property type="match status" value="1"/>
</dbReference>
<comment type="caution">
    <text evidence="11">The sequence shown here is derived from an EMBL/GenBank/DDBJ whole genome shotgun (WGS) entry which is preliminary data.</text>
</comment>
<dbReference type="InterPro" id="IPR027417">
    <property type="entry name" value="P-loop_NTPase"/>
</dbReference>
<dbReference type="InterPro" id="IPR050445">
    <property type="entry name" value="Bact_polysacc_biosynth/exp"/>
</dbReference>
<comment type="similarity">
    <text evidence="1">Belongs to the CpsD/CapB family.</text>
</comment>
<organism evidence="11 12">
    <name type="scientific">Compostibacillus humi</name>
    <dbReference type="NCBI Taxonomy" id="1245525"/>
    <lineage>
        <taxon>Bacteria</taxon>
        <taxon>Bacillati</taxon>
        <taxon>Bacillota</taxon>
        <taxon>Bacilli</taxon>
        <taxon>Bacillales</taxon>
        <taxon>Bacillaceae</taxon>
        <taxon>Compostibacillus</taxon>
    </lineage>
</organism>
<keyword evidence="3" id="KW-0808">Transferase</keyword>
<dbReference type="SUPFAM" id="SSF52540">
    <property type="entry name" value="P-loop containing nucleoside triphosphate hydrolases"/>
    <property type="match status" value="1"/>
</dbReference>
<evidence type="ECO:0000256" key="1">
    <source>
        <dbReference type="ARBA" id="ARBA00007316"/>
    </source>
</evidence>
<dbReference type="InterPro" id="IPR005702">
    <property type="entry name" value="Wzc-like_C"/>
</dbReference>
<evidence type="ECO:0000256" key="3">
    <source>
        <dbReference type="ARBA" id="ARBA00022679"/>
    </source>
</evidence>
<reference evidence="11" key="2">
    <citation type="submission" date="2020-09" db="EMBL/GenBank/DDBJ databases">
        <authorList>
            <person name="Sun Q."/>
            <person name="Zhou Y."/>
        </authorList>
    </citation>
    <scope>NUCLEOTIDE SEQUENCE</scope>
    <source>
        <strain evidence="11">CGMCC 1.12360</strain>
    </source>
</reference>
<protein>
    <recommendedName>
        <fullName evidence="2">non-specific protein-tyrosine kinase</fullName>
        <ecNumber evidence="2">2.7.10.2</ecNumber>
    </recommendedName>
</protein>
<dbReference type="EMBL" id="BMEV01000040">
    <property type="protein sequence ID" value="GFZ80014.1"/>
    <property type="molecule type" value="Genomic_DNA"/>
</dbReference>
<dbReference type="Proteomes" id="UP000602050">
    <property type="component" value="Unassembled WGS sequence"/>
</dbReference>
<evidence type="ECO:0000256" key="8">
    <source>
        <dbReference type="ARBA" id="ARBA00051245"/>
    </source>
</evidence>
<dbReference type="Gene3D" id="3.40.50.300">
    <property type="entry name" value="P-loop containing nucleotide triphosphate hydrolases"/>
    <property type="match status" value="1"/>
</dbReference>
<keyword evidence="5 11" id="KW-0418">Kinase</keyword>
<dbReference type="AlphaFoldDB" id="A0A8J2TPZ5"/>
<evidence type="ECO:0000313" key="12">
    <source>
        <dbReference type="Proteomes" id="UP000602050"/>
    </source>
</evidence>
<evidence type="ECO:0000256" key="4">
    <source>
        <dbReference type="ARBA" id="ARBA00022741"/>
    </source>
</evidence>
<dbReference type="FunFam" id="3.40.50.300:FF:000527">
    <property type="entry name" value="Tyrosine-protein kinase etk"/>
    <property type="match status" value="1"/>
</dbReference>
<dbReference type="RefSeq" id="WP_188392414.1">
    <property type="nucleotide sequence ID" value="NZ_BMEV01000040.1"/>
</dbReference>
<dbReference type="GO" id="GO:0005886">
    <property type="term" value="C:plasma membrane"/>
    <property type="evidence" value="ECO:0007669"/>
    <property type="project" value="UniProtKB-ARBA"/>
</dbReference>
<feature type="domain" description="AAA" evidence="10">
    <location>
        <begin position="60"/>
        <end position="196"/>
    </location>
</feature>
<evidence type="ECO:0000256" key="7">
    <source>
        <dbReference type="ARBA" id="ARBA00023137"/>
    </source>
</evidence>
<dbReference type="InterPro" id="IPR025669">
    <property type="entry name" value="AAA_dom"/>
</dbReference>
<name>A0A8J2TPZ5_9BACI</name>
<evidence type="ECO:0000256" key="2">
    <source>
        <dbReference type="ARBA" id="ARBA00011903"/>
    </source>
</evidence>
<dbReference type="GO" id="GO:0042802">
    <property type="term" value="F:identical protein binding"/>
    <property type="evidence" value="ECO:0007669"/>
    <property type="project" value="UniProtKB-ARBA"/>
</dbReference>
<feature type="compositionally biased region" description="Basic residues" evidence="9">
    <location>
        <begin position="1"/>
        <end position="15"/>
    </location>
</feature>
<comment type="catalytic activity">
    <reaction evidence="8">
        <text>L-tyrosyl-[protein] + ATP = O-phospho-L-tyrosyl-[protein] + ADP + H(+)</text>
        <dbReference type="Rhea" id="RHEA:10596"/>
        <dbReference type="Rhea" id="RHEA-COMP:10136"/>
        <dbReference type="Rhea" id="RHEA-COMP:20101"/>
        <dbReference type="ChEBI" id="CHEBI:15378"/>
        <dbReference type="ChEBI" id="CHEBI:30616"/>
        <dbReference type="ChEBI" id="CHEBI:46858"/>
        <dbReference type="ChEBI" id="CHEBI:61978"/>
        <dbReference type="ChEBI" id="CHEBI:456216"/>
        <dbReference type="EC" id="2.7.10.2"/>
    </reaction>
</comment>
<dbReference type="Pfam" id="PF13614">
    <property type="entry name" value="AAA_31"/>
    <property type="match status" value="1"/>
</dbReference>
<accession>A0A8J2TPZ5</accession>
<evidence type="ECO:0000256" key="9">
    <source>
        <dbReference type="SAM" id="MobiDB-lite"/>
    </source>
</evidence>
<dbReference type="NCBIfam" id="TIGR01007">
    <property type="entry name" value="eps_fam"/>
    <property type="match status" value="1"/>
</dbReference>
<proteinExistence type="inferred from homology"/>
<sequence length="233" mass="25946">MARRKKHSKQLKKGRNLITETSPRSPISEQYRTIRTNLQFSAVDSELQAILFTSAGREEGKSTSVANVAVVYAQQGKKVLLIDADMRKPTVHYSFRADNIRGLSNLLVEQATIEDAIQETRVENLHVITSGPIPPNPAELLASKKMESLMEELKNMYDVILIDSPPVLAVTDALILSALVDGVVLVVRSKQTEIEVAQKAVELLDSSRAKLLGAILNSQDNKQSDNYYYYYGR</sequence>
<keyword evidence="4" id="KW-0547">Nucleotide-binding</keyword>
<keyword evidence="6" id="KW-0067">ATP-binding</keyword>
<evidence type="ECO:0000256" key="5">
    <source>
        <dbReference type="ARBA" id="ARBA00022777"/>
    </source>
</evidence>
<evidence type="ECO:0000259" key="10">
    <source>
        <dbReference type="Pfam" id="PF13614"/>
    </source>
</evidence>
<feature type="region of interest" description="Disordered" evidence="9">
    <location>
        <begin position="1"/>
        <end position="25"/>
    </location>
</feature>
<dbReference type="EC" id="2.7.10.2" evidence="2"/>
<reference evidence="11" key="1">
    <citation type="journal article" date="2014" name="Int. J. Syst. Evol. Microbiol.">
        <title>Complete genome sequence of Corynebacterium casei LMG S-19264T (=DSM 44701T), isolated from a smear-ripened cheese.</title>
        <authorList>
            <consortium name="US DOE Joint Genome Institute (JGI-PGF)"/>
            <person name="Walter F."/>
            <person name="Albersmeier A."/>
            <person name="Kalinowski J."/>
            <person name="Ruckert C."/>
        </authorList>
    </citation>
    <scope>NUCLEOTIDE SEQUENCE</scope>
    <source>
        <strain evidence="11">CGMCC 1.12360</strain>
    </source>
</reference>
<dbReference type="PANTHER" id="PTHR32309">
    <property type="entry name" value="TYROSINE-PROTEIN KINASE"/>
    <property type="match status" value="1"/>
</dbReference>
<keyword evidence="7 11" id="KW-0829">Tyrosine-protein kinase</keyword>
<dbReference type="GO" id="GO:0005524">
    <property type="term" value="F:ATP binding"/>
    <property type="evidence" value="ECO:0007669"/>
    <property type="project" value="UniProtKB-KW"/>
</dbReference>
<keyword evidence="12" id="KW-1185">Reference proteome</keyword>
<dbReference type="CDD" id="cd05387">
    <property type="entry name" value="BY-kinase"/>
    <property type="match status" value="1"/>
</dbReference>